<dbReference type="SUPFAM" id="SSF51430">
    <property type="entry name" value="NAD(P)-linked oxidoreductase"/>
    <property type="match status" value="1"/>
</dbReference>
<organism evidence="2 3">
    <name type="scientific">Actinacidiphila paucisporea</name>
    <dbReference type="NCBI Taxonomy" id="310782"/>
    <lineage>
        <taxon>Bacteria</taxon>
        <taxon>Bacillati</taxon>
        <taxon>Actinomycetota</taxon>
        <taxon>Actinomycetes</taxon>
        <taxon>Kitasatosporales</taxon>
        <taxon>Streptomycetaceae</taxon>
        <taxon>Actinacidiphila</taxon>
    </lineage>
</organism>
<dbReference type="PANTHER" id="PTHR42686:SF1">
    <property type="entry name" value="GH17980P-RELATED"/>
    <property type="match status" value="1"/>
</dbReference>
<dbReference type="InterPro" id="IPR023210">
    <property type="entry name" value="NADP_OxRdtase_dom"/>
</dbReference>
<sequence>MSGDVRHVDVGAELFGSRPACGGGLRLGLGTGPLGGLFAPVTDAEAAGTLESAWQHGIRYFDTAPHYGAGLAEQRLGRFLAGRPRSEFAVSTKVGRLLTPAADPDTAGFHGAPALARVPDYSADGVLRSLEASLARTGLDRVDLVLIHDPDDHWAQAAGEAFPVLARLRDEEVVKAVGIGMNQTAMLCRFVAETDVDLVMVAGRHTLLDTSAADELLPRCAEQGVAVLAAGVFNSGVLADPRPGAHFDYEPADAATLRRAGRLEELCAAHGVPLAAAALQFPARHPAVTGVVVGARSSDEVAANISHAALDIPDAVWAALDAERSAR</sequence>
<dbReference type="InterPro" id="IPR044477">
    <property type="entry name" value="FDH-like"/>
</dbReference>
<dbReference type="OrthoDB" id="9768851at2"/>
<evidence type="ECO:0000313" key="3">
    <source>
        <dbReference type="Proteomes" id="UP000184111"/>
    </source>
</evidence>
<dbReference type="STRING" id="310782.SAMN05216499_11941"/>
<dbReference type="Proteomes" id="UP000184111">
    <property type="component" value="Unassembled WGS sequence"/>
</dbReference>
<gene>
    <name evidence="2" type="ORF">SAMN05216499_11941</name>
</gene>
<dbReference type="Pfam" id="PF00248">
    <property type="entry name" value="Aldo_ket_red"/>
    <property type="match status" value="1"/>
</dbReference>
<dbReference type="CDD" id="cd19162">
    <property type="entry name" value="AKR_FDH"/>
    <property type="match status" value="1"/>
</dbReference>
<dbReference type="EMBL" id="FRBI01000019">
    <property type="protein sequence ID" value="SHN04824.1"/>
    <property type="molecule type" value="Genomic_DNA"/>
</dbReference>
<accession>A0A1M7NMT9</accession>
<dbReference type="GO" id="GO:0005829">
    <property type="term" value="C:cytosol"/>
    <property type="evidence" value="ECO:0007669"/>
    <property type="project" value="TreeGrafter"/>
</dbReference>
<dbReference type="InterPro" id="IPR020471">
    <property type="entry name" value="AKR"/>
</dbReference>
<reference evidence="2 3" key="1">
    <citation type="submission" date="2016-11" db="EMBL/GenBank/DDBJ databases">
        <authorList>
            <person name="Jaros S."/>
            <person name="Januszkiewicz K."/>
            <person name="Wedrychowicz H."/>
        </authorList>
    </citation>
    <scope>NUCLEOTIDE SEQUENCE [LARGE SCALE GENOMIC DNA]</scope>
    <source>
        <strain evidence="2 3">CGMCC 4.2025</strain>
    </source>
</reference>
<dbReference type="GO" id="GO:0016491">
    <property type="term" value="F:oxidoreductase activity"/>
    <property type="evidence" value="ECO:0007669"/>
    <property type="project" value="InterPro"/>
</dbReference>
<protein>
    <submittedName>
        <fullName evidence="2">D-threo-aldose 1-dehydrogenase</fullName>
    </submittedName>
</protein>
<dbReference type="AlphaFoldDB" id="A0A1M7NMT9"/>
<feature type="domain" description="NADP-dependent oxidoreductase" evidence="1">
    <location>
        <begin position="26"/>
        <end position="322"/>
    </location>
</feature>
<evidence type="ECO:0000313" key="2">
    <source>
        <dbReference type="EMBL" id="SHN04824.1"/>
    </source>
</evidence>
<keyword evidence="3" id="KW-1185">Reference proteome</keyword>
<name>A0A1M7NMT9_9ACTN</name>
<proteinExistence type="predicted"/>
<evidence type="ECO:0000259" key="1">
    <source>
        <dbReference type="Pfam" id="PF00248"/>
    </source>
</evidence>
<dbReference type="Gene3D" id="3.20.20.100">
    <property type="entry name" value="NADP-dependent oxidoreductase domain"/>
    <property type="match status" value="1"/>
</dbReference>
<dbReference type="InterPro" id="IPR036812">
    <property type="entry name" value="NAD(P)_OxRdtase_dom_sf"/>
</dbReference>
<dbReference type="PANTHER" id="PTHR42686">
    <property type="entry name" value="GH17980P-RELATED"/>
    <property type="match status" value="1"/>
</dbReference>
<dbReference type="RefSeq" id="WP_079190048.1">
    <property type="nucleotide sequence ID" value="NZ_FRBI01000019.1"/>
</dbReference>